<dbReference type="InParanoid" id="A0A2I3SV21"/>
<proteinExistence type="predicted"/>
<keyword evidence="2" id="KW-1185">Reference proteome</keyword>
<accession>A0A2I3SV21</accession>
<reference evidence="1 2" key="1">
    <citation type="journal article" date="2005" name="Nature">
        <title>Initial sequence of the chimpanzee genome and comparison with the human genome.</title>
        <authorList>
            <consortium name="Chimpanzee sequencing and analysis consortium"/>
        </authorList>
    </citation>
    <scope>NUCLEOTIDE SEQUENCE [LARGE SCALE GENOMIC DNA]</scope>
</reference>
<evidence type="ECO:0000313" key="1">
    <source>
        <dbReference type="Ensembl" id="ENSPTRP00000080805.1"/>
    </source>
</evidence>
<evidence type="ECO:0000313" key="2">
    <source>
        <dbReference type="Proteomes" id="UP000002277"/>
    </source>
</evidence>
<reference evidence="1" key="2">
    <citation type="submission" date="2025-08" db="UniProtKB">
        <authorList>
            <consortium name="Ensembl"/>
        </authorList>
    </citation>
    <scope>IDENTIFICATION</scope>
</reference>
<organism evidence="1 2">
    <name type="scientific">Pan troglodytes</name>
    <name type="common">Chimpanzee</name>
    <dbReference type="NCBI Taxonomy" id="9598"/>
    <lineage>
        <taxon>Eukaryota</taxon>
        <taxon>Metazoa</taxon>
        <taxon>Chordata</taxon>
        <taxon>Craniata</taxon>
        <taxon>Vertebrata</taxon>
        <taxon>Euteleostomi</taxon>
        <taxon>Mammalia</taxon>
        <taxon>Eutheria</taxon>
        <taxon>Euarchontoglires</taxon>
        <taxon>Primates</taxon>
        <taxon>Haplorrhini</taxon>
        <taxon>Catarrhini</taxon>
        <taxon>Hominidae</taxon>
        <taxon>Pan</taxon>
    </lineage>
</organism>
<dbReference type="Proteomes" id="UP000002277">
    <property type="component" value="Chromosome 8"/>
</dbReference>
<dbReference type="Ensembl" id="ENSPTRT00000096514.1">
    <property type="protein sequence ID" value="ENSPTRP00000080805.1"/>
    <property type="gene ID" value="ENSPTRG00000046363.1"/>
</dbReference>
<dbReference type="EMBL" id="AACZ04067457">
    <property type="status" value="NOT_ANNOTATED_CDS"/>
    <property type="molecule type" value="Genomic_DNA"/>
</dbReference>
<sequence length="125" mass="14287">MRSLVSPTQHLKIALRSLLIRPIRSLLIRPILQGRKLRLRVNLVQYRPGSWWQKLKIIFSDPDIPFPYYPSFSTYQNICSLFLLSQGSPRLILCLLSQSLMLVLGVGNSRANKTEADVAHNTSIK</sequence>
<dbReference type="OMA" id="STYQNIC"/>
<dbReference type="Bgee" id="ENSPTRG00000046363">
    <property type="expression patterns" value="Expressed in temporal lobe and 4 other cell types or tissues"/>
</dbReference>
<name>A0A2I3SV21_PANTR</name>
<dbReference type="GeneTree" id="ENSGT00910000148016"/>
<dbReference type="AlphaFoldDB" id="A0A2I3SV21"/>
<protein>
    <submittedName>
        <fullName evidence="1">Uncharacterized protein</fullName>
    </submittedName>
</protein>
<reference evidence="1" key="3">
    <citation type="submission" date="2025-09" db="UniProtKB">
        <authorList>
            <consortium name="Ensembl"/>
        </authorList>
    </citation>
    <scope>IDENTIFICATION</scope>
</reference>